<comment type="caution">
    <text evidence="2">The sequence shown here is derived from an EMBL/GenBank/DDBJ whole genome shotgun (WGS) entry which is preliminary data.</text>
</comment>
<organism evidence="2 3">
    <name type="scientific">Dyadobacter psychrotolerans</name>
    <dbReference type="NCBI Taxonomy" id="2541721"/>
    <lineage>
        <taxon>Bacteria</taxon>
        <taxon>Pseudomonadati</taxon>
        <taxon>Bacteroidota</taxon>
        <taxon>Cytophagia</taxon>
        <taxon>Cytophagales</taxon>
        <taxon>Spirosomataceae</taxon>
        <taxon>Dyadobacter</taxon>
    </lineage>
</organism>
<dbReference type="AlphaFoldDB" id="A0A4R5DSC2"/>
<reference evidence="2 3" key="1">
    <citation type="submission" date="2019-03" db="EMBL/GenBank/DDBJ databases">
        <title>Dyadobacter AR-3-6 sp. nov., isolated from arctic soil.</title>
        <authorList>
            <person name="Chaudhary D.K."/>
        </authorList>
    </citation>
    <scope>NUCLEOTIDE SEQUENCE [LARGE SCALE GENOMIC DNA]</scope>
    <source>
        <strain evidence="2 3">AR-3-6</strain>
    </source>
</reference>
<feature type="domain" description="PPM-type phosphatase" evidence="1">
    <location>
        <begin position="28"/>
        <end position="270"/>
    </location>
</feature>
<dbReference type="InterPro" id="IPR001932">
    <property type="entry name" value="PPM-type_phosphatase-like_dom"/>
</dbReference>
<gene>
    <name evidence="2" type="ORF">E0F88_04890</name>
</gene>
<dbReference type="GO" id="GO:0004722">
    <property type="term" value="F:protein serine/threonine phosphatase activity"/>
    <property type="evidence" value="ECO:0007669"/>
    <property type="project" value="InterPro"/>
</dbReference>
<keyword evidence="3" id="KW-1185">Reference proteome</keyword>
<dbReference type="Gene3D" id="3.60.40.10">
    <property type="entry name" value="PPM-type phosphatase domain"/>
    <property type="match status" value="1"/>
</dbReference>
<dbReference type="SMART" id="SM00332">
    <property type="entry name" value="PP2Cc"/>
    <property type="match status" value="1"/>
</dbReference>
<dbReference type="CDD" id="cd00143">
    <property type="entry name" value="PP2Cc"/>
    <property type="match status" value="1"/>
</dbReference>
<dbReference type="PANTHER" id="PTHR47992">
    <property type="entry name" value="PROTEIN PHOSPHATASE"/>
    <property type="match status" value="1"/>
</dbReference>
<dbReference type="InterPro" id="IPR015655">
    <property type="entry name" value="PP2C"/>
</dbReference>
<dbReference type="InterPro" id="IPR036457">
    <property type="entry name" value="PPM-type-like_dom_sf"/>
</dbReference>
<dbReference type="Pfam" id="PF00481">
    <property type="entry name" value="PP2C"/>
    <property type="match status" value="1"/>
</dbReference>
<dbReference type="NCBIfam" id="NF033484">
    <property type="entry name" value="Stp1_PP2C_phos"/>
    <property type="match status" value="1"/>
</dbReference>
<dbReference type="OrthoDB" id="9801841at2"/>
<name>A0A4R5DSC2_9BACT</name>
<protein>
    <submittedName>
        <fullName evidence="2">Stp1/IreP family PP2C-type Ser/Thr phosphatase</fullName>
    </submittedName>
</protein>
<dbReference type="SMART" id="SM00331">
    <property type="entry name" value="PP2C_SIG"/>
    <property type="match status" value="1"/>
</dbReference>
<evidence type="ECO:0000259" key="1">
    <source>
        <dbReference type="PROSITE" id="PS51746"/>
    </source>
</evidence>
<evidence type="ECO:0000313" key="3">
    <source>
        <dbReference type="Proteomes" id="UP000294850"/>
    </source>
</evidence>
<evidence type="ECO:0000313" key="2">
    <source>
        <dbReference type="EMBL" id="TDE17239.1"/>
    </source>
</evidence>
<proteinExistence type="predicted"/>
<dbReference type="Proteomes" id="UP000294850">
    <property type="component" value="Unassembled WGS sequence"/>
</dbReference>
<sequence length="286" mass="31460">MGSSMFWSKWFSVTSQKIESPQADKDLRAVVISDVGCVRTNNEDTALFFRPASAGERMKKGYLAIIADGMGGHAAGEVASQMAVDIVSKVYYQRNEQVSERLFFAFQKANRQINQSANKNKQQKGMGTTCTALAVCDHKLYLAHVGDSRAYIFKNGQLLQLSGDHTYVNGLLEQGMITAAEALIHPERNVLTKALGTQSIVEVDITEITEHFEAEDRILLCSDGLYDYLSAQEIGTILLQNQISDAAAQLVDCAKQRGGHDNISVILAEYVPSETFQSLNITRQIG</sequence>
<dbReference type="SUPFAM" id="SSF81606">
    <property type="entry name" value="PP2C-like"/>
    <property type="match status" value="1"/>
</dbReference>
<dbReference type="PROSITE" id="PS51746">
    <property type="entry name" value="PPM_2"/>
    <property type="match status" value="1"/>
</dbReference>
<dbReference type="EMBL" id="SMFL01000002">
    <property type="protein sequence ID" value="TDE17239.1"/>
    <property type="molecule type" value="Genomic_DNA"/>
</dbReference>
<accession>A0A4R5DSC2</accession>